<proteinExistence type="predicted"/>
<evidence type="ECO:0000313" key="2">
    <source>
        <dbReference type="Proteomes" id="UP000824219"/>
    </source>
</evidence>
<dbReference type="EMBL" id="JAHKSW010000003">
    <property type="protein sequence ID" value="KAG7334439.1"/>
    <property type="molecule type" value="Genomic_DNA"/>
</dbReference>
<protein>
    <submittedName>
        <fullName evidence="1">Uncharacterized protein</fullName>
    </submittedName>
</protein>
<sequence length="126" mass="13703">MDAHEPVPGRVVAEILFSLISTRAPVNSFLFSGAAVMARRLVLAPVCLKGECFGLNSGRSQIMNVKDTRQVTGKFVHRDPGKDGLSKQSALIQFGKFITSAVGIQAFNCHRLELENVAKRKAHVTP</sequence>
<accession>A0A9D3P6G2</accession>
<keyword evidence="2" id="KW-1185">Reference proteome</keyword>
<dbReference type="AlphaFoldDB" id="A0A9D3P6G2"/>
<dbReference type="Proteomes" id="UP000824219">
    <property type="component" value="Linkage Group LG03"/>
</dbReference>
<evidence type="ECO:0000313" key="1">
    <source>
        <dbReference type="EMBL" id="KAG7334439.1"/>
    </source>
</evidence>
<gene>
    <name evidence="1" type="ORF">KOW79_002846</name>
</gene>
<comment type="caution">
    <text evidence="1">The sequence shown here is derived from an EMBL/GenBank/DDBJ whole genome shotgun (WGS) entry which is preliminary data.</text>
</comment>
<organism evidence="1 2">
    <name type="scientific">Hemibagrus wyckioides</name>
    <dbReference type="NCBI Taxonomy" id="337641"/>
    <lineage>
        <taxon>Eukaryota</taxon>
        <taxon>Metazoa</taxon>
        <taxon>Chordata</taxon>
        <taxon>Craniata</taxon>
        <taxon>Vertebrata</taxon>
        <taxon>Euteleostomi</taxon>
        <taxon>Actinopterygii</taxon>
        <taxon>Neopterygii</taxon>
        <taxon>Teleostei</taxon>
        <taxon>Ostariophysi</taxon>
        <taxon>Siluriformes</taxon>
        <taxon>Bagridae</taxon>
        <taxon>Hemibagrus</taxon>
    </lineage>
</organism>
<reference evidence="1 2" key="1">
    <citation type="submission" date="2021-06" db="EMBL/GenBank/DDBJ databases">
        <title>Chromosome-level genome assembly of the red-tail catfish (Hemibagrus wyckioides).</title>
        <authorList>
            <person name="Shao F."/>
        </authorList>
    </citation>
    <scope>NUCLEOTIDE SEQUENCE [LARGE SCALE GENOMIC DNA]</scope>
    <source>
        <strain evidence="1">EC202008001</strain>
        <tissue evidence="1">Blood</tissue>
    </source>
</reference>
<name>A0A9D3P6G2_9TELE</name>